<dbReference type="PROSITE" id="PS00678">
    <property type="entry name" value="WD_REPEATS_1"/>
    <property type="match status" value="1"/>
</dbReference>
<evidence type="ECO:0000256" key="10">
    <source>
        <dbReference type="ARBA" id="ARBA00032565"/>
    </source>
</evidence>
<feature type="repeat" description="WD" evidence="11">
    <location>
        <begin position="325"/>
        <end position="364"/>
    </location>
</feature>
<dbReference type="GO" id="GO:0005782">
    <property type="term" value="C:peroxisomal matrix"/>
    <property type="evidence" value="ECO:0007669"/>
    <property type="project" value="UniProtKB-SubCell"/>
</dbReference>
<evidence type="ECO:0000256" key="4">
    <source>
        <dbReference type="ARBA" id="ARBA00022490"/>
    </source>
</evidence>
<evidence type="ECO:0000256" key="1">
    <source>
        <dbReference type="ARBA" id="ARBA00004253"/>
    </source>
</evidence>
<evidence type="ECO:0000256" key="11">
    <source>
        <dbReference type="PROSITE-ProRule" id="PRU00221"/>
    </source>
</evidence>
<dbReference type="InParanoid" id="K3WSC1"/>
<reference evidence="13" key="3">
    <citation type="submission" date="2015-02" db="UniProtKB">
        <authorList>
            <consortium name="EnsemblProtists"/>
        </authorList>
    </citation>
    <scope>IDENTIFICATION</scope>
    <source>
        <strain evidence="13">DAOM BR144</strain>
    </source>
</reference>
<keyword evidence="14" id="KW-1185">Reference proteome</keyword>
<dbReference type="HOGENOM" id="CLU_058332_0_0_1"/>
<dbReference type="VEuPathDB" id="FungiDB:PYU1_G007849"/>
<comment type="similarity">
    <text evidence="9">Belongs to the WD repeat peroxin-7 family.</text>
</comment>
<dbReference type="GO" id="GO:0016558">
    <property type="term" value="P:protein import into peroxisome matrix"/>
    <property type="evidence" value="ECO:0007669"/>
    <property type="project" value="InterPro"/>
</dbReference>
<dbReference type="PANTHER" id="PTHR46027:SF1">
    <property type="entry name" value="PEROXISOMAL TARGETING SIGNAL 2 RECEPTOR"/>
    <property type="match status" value="1"/>
</dbReference>
<evidence type="ECO:0000256" key="9">
    <source>
        <dbReference type="ARBA" id="ARBA00024017"/>
    </source>
</evidence>
<dbReference type="InterPro" id="IPR015943">
    <property type="entry name" value="WD40/YVTN_repeat-like_dom_sf"/>
</dbReference>
<dbReference type="Pfam" id="PF00400">
    <property type="entry name" value="WD40"/>
    <property type="match status" value="3"/>
</dbReference>
<dbReference type="EnsemblProtists" id="PYU1_T007865">
    <property type="protein sequence ID" value="PYU1_T007865"/>
    <property type="gene ID" value="PYU1_G007849"/>
</dbReference>
<feature type="region of interest" description="Disordered" evidence="12">
    <location>
        <begin position="120"/>
        <end position="149"/>
    </location>
</feature>
<dbReference type="SMART" id="SM00320">
    <property type="entry name" value="WD40"/>
    <property type="match status" value="6"/>
</dbReference>
<keyword evidence="8" id="KW-0576">Peroxisome</keyword>
<dbReference type="EMBL" id="GL376617">
    <property type="status" value="NOT_ANNOTATED_CDS"/>
    <property type="molecule type" value="Genomic_DNA"/>
</dbReference>
<evidence type="ECO:0000256" key="3">
    <source>
        <dbReference type="ARBA" id="ARBA00022448"/>
    </source>
</evidence>
<evidence type="ECO:0000256" key="5">
    <source>
        <dbReference type="ARBA" id="ARBA00022574"/>
    </source>
</evidence>
<dbReference type="PROSITE" id="PS50082">
    <property type="entry name" value="WD_REPEATS_2"/>
    <property type="match status" value="3"/>
</dbReference>
<evidence type="ECO:0000256" key="6">
    <source>
        <dbReference type="ARBA" id="ARBA00022737"/>
    </source>
</evidence>
<reference evidence="14" key="1">
    <citation type="journal article" date="2010" name="Genome Biol.">
        <title>Genome sequence of the necrotrophic plant pathogen Pythium ultimum reveals original pathogenicity mechanisms and effector repertoire.</title>
        <authorList>
            <person name="Levesque C.A."/>
            <person name="Brouwer H."/>
            <person name="Cano L."/>
            <person name="Hamilton J.P."/>
            <person name="Holt C."/>
            <person name="Huitema E."/>
            <person name="Raffaele S."/>
            <person name="Robideau G.P."/>
            <person name="Thines M."/>
            <person name="Win J."/>
            <person name="Zerillo M.M."/>
            <person name="Beakes G.W."/>
            <person name="Boore J.L."/>
            <person name="Busam D."/>
            <person name="Dumas B."/>
            <person name="Ferriera S."/>
            <person name="Fuerstenberg S.I."/>
            <person name="Gachon C.M."/>
            <person name="Gaulin E."/>
            <person name="Govers F."/>
            <person name="Grenville-Briggs L."/>
            <person name="Horner N."/>
            <person name="Hostetler J."/>
            <person name="Jiang R.H."/>
            <person name="Johnson J."/>
            <person name="Krajaejun T."/>
            <person name="Lin H."/>
            <person name="Meijer H.J."/>
            <person name="Moore B."/>
            <person name="Morris P."/>
            <person name="Phuntmart V."/>
            <person name="Puiu D."/>
            <person name="Shetty J."/>
            <person name="Stajich J.E."/>
            <person name="Tripathy S."/>
            <person name="Wawra S."/>
            <person name="van West P."/>
            <person name="Whitty B.R."/>
            <person name="Coutinho P.M."/>
            <person name="Henrissat B."/>
            <person name="Martin F."/>
            <person name="Thomas P.D."/>
            <person name="Tyler B.M."/>
            <person name="De Vries R.P."/>
            <person name="Kamoun S."/>
            <person name="Yandell M."/>
            <person name="Tisserat N."/>
            <person name="Buell C.R."/>
        </authorList>
    </citation>
    <scope>NUCLEOTIDE SEQUENCE</scope>
    <source>
        <strain evidence="14">DAOM:BR144</strain>
    </source>
</reference>
<reference evidence="14" key="2">
    <citation type="submission" date="2010-04" db="EMBL/GenBank/DDBJ databases">
        <authorList>
            <person name="Buell R."/>
            <person name="Hamilton J."/>
            <person name="Hostetler J."/>
        </authorList>
    </citation>
    <scope>NUCLEOTIDE SEQUENCE [LARGE SCALE GENOMIC DNA]</scope>
    <source>
        <strain evidence="14">DAOM:BR144</strain>
    </source>
</reference>
<keyword evidence="3" id="KW-0813">Transport</keyword>
<dbReference type="InterPro" id="IPR044536">
    <property type="entry name" value="PEX7"/>
</dbReference>
<dbReference type="InterPro" id="IPR036322">
    <property type="entry name" value="WD40_repeat_dom_sf"/>
</dbReference>
<dbReference type="PRINTS" id="PR00320">
    <property type="entry name" value="GPROTEINBRPT"/>
</dbReference>
<evidence type="ECO:0000256" key="12">
    <source>
        <dbReference type="SAM" id="MobiDB-lite"/>
    </source>
</evidence>
<keyword evidence="4" id="KW-0963">Cytoplasm</keyword>
<dbReference type="PROSITE" id="PS50294">
    <property type="entry name" value="WD_REPEATS_REGION"/>
    <property type="match status" value="2"/>
</dbReference>
<evidence type="ECO:0000313" key="13">
    <source>
        <dbReference type="EnsemblProtists" id="PYU1_T007865"/>
    </source>
</evidence>
<name>K3WSC1_GLOUD</name>
<dbReference type="Proteomes" id="UP000019132">
    <property type="component" value="Unassembled WGS sequence"/>
</dbReference>
<protein>
    <recommendedName>
        <fullName evidence="10">Peroxin-7</fullName>
    </recommendedName>
</protein>
<dbReference type="AlphaFoldDB" id="K3WSC1"/>
<dbReference type="Gene3D" id="2.130.10.10">
    <property type="entry name" value="YVTN repeat-like/Quinoprotein amine dehydrogenase"/>
    <property type="match status" value="1"/>
</dbReference>
<dbReference type="OMA" id="QMGCNAS"/>
<keyword evidence="6" id="KW-0677">Repeat</keyword>
<feature type="repeat" description="WD" evidence="11">
    <location>
        <begin position="193"/>
        <end position="226"/>
    </location>
</feature>
<dbReference type="GO" id="GO:0005829">
    <property type="term" value="C:cytosol"/>
    <property type="evidence" value="ECO:0007669"/>
    <property type="project" value="UniProtKB-SubCell"/>
</dbReference>
<dbReference type="PANTHER" id="PTHR46027">
    <property type="entry name" value="PEROXISOMAL TARGETING SIGNAL 2 RECEPTOR"/>
    <property type="match status" value="1"/>
</dbReference>
<sequence>MVVADMQLRPRGVFAAAAQIDAVAYTARPLTSPDDDAGAGGETPLLAVAYSDLEGNQWSGGVALVDAVTHTHQCGFHLATGVTALAWCGVDGNVLALACDNGDVQLVRLEKTTPQSDFMFVPQQGIGGKQDDGNESDKNSAATDETSVGWGHDDVVTGVSASRFEKTTIATSSWDLTVKVWDIANMDKTTATLEGHTDLIWSVAMNPNAAHLLASASQDCTVQVWDDRQPTDAALAVSTRYPALVVDWHPHKDTLFSTGLEDGSILTFDTRSSHAPLFESAVHDGPVHALKYSRFHEDLLASGDDDANVYLTSNGTASKQTTRVPTDHVDYVRALDWFSTSSSTCLATGAWDKTLRTWSMETPL</sequence>
<dbReference type="InterPro" id="IPR020472">
    <property type="entry name" value="WD40_PAC1"/>
</dbReference>
<comment type="subcellular location">
    <subcellularLocation>
        <location evidence="2">Cytoplasm</location>
        <location evidence="2">Cytosol</location>
    </subcellularLocation>
    <subcellularLocation>
        <location evidence="1">Peroxisome matrix</location>
    </subcellularLocation>
</comment>
<dbReference type="InterPro" id="IPR019775">
    <property type="entry name" value="WD40_repeat_CS"/>
</dbReference>
<accession>K3WSC1</accession>
<dbReference type="SUPFAM" id="SSF50978">
    <property type="entry name" value="WD40 repeat-like"/>
    <property type="match status" value="1"/>
</dbReference>
<dbReference type="InterPro" id="IPR001680">
    <property type="entry name" value="WD40_rpt"/>
</dbReference>
<evidence type="ECO:0000256" key="8">
    <source>
        <dbReference type="ARBA" id="ARBA00023140"/>
    </source>
</evidence>
<evidence type="ECO:0000256" key="2">
    <source>
        <dbReference type="ARBA" id="ARBA00004514"/>
    </source>
</evidence>
<evidence type="ECO:0000256" key="7">
    <source>
        <dbReference type="ARBA" id="ARBA00022927"/>
    </source>
</evidence>
<dbReference type="GO" id="GO:0005053">
    <property type="term" value="F:peroxisome matrix targeting signal-2 binding"/>
    <property type="evidence" value="ECO:0007669"/>
    <property type="project" value="InterPro"/>
</dbReference>
<proteinExistence type="inferred from homology"/>
<organism evidence="13 14">
    <name type="scientific">Globisporangium ultimum (strain ATCC 200006 / CBS 805.95 / DAOM BR144)</name>
    <name type="common">Pythium ultimum</name>
    <dbReference type="NCBI Taxonomy" id="431595"/>
    <lineage>
        <taxon>Eukaryota</taxon>
        <taxon>Sar</taxon>
        <taxon>Stramenopiles</taxon>
        <taxon>Oomycota</taxon>
        <taxon>Peronosporomycetes</taxon>
        <taxon>Pythiales</taxon>
        <taxon>Pythiaceae</taxon>
        <taxon>Globisporangium</taxon>
    </lineage>
</organism>
<keyword evidence="5 11" id="KW-0853">WD repeat</keyword>
<evidence type="ECO:0000313" key="14">
    <source>
        <dbReference type="Proteomes" id="UP000019132"/>
    </source>
</evidence>
<dbReference type="STRING" id="431595.K3WSC1"/>
<keyword evidence="7" id="KW-0653">Protein transport</keyword>
<dbReference type="eggNOG" id="KOG0277">
    <property type="taxonomic scope" value="Eukaryota"/>
</dbReference>
<feature type="compositionally biased region" description="Basic and acidic residues" evidence="12">
    <location>
        <begin position="129"/>
        <end position="138"/>
    </location>
</feature>
<feature type="repeat" description="WD" evidence="11">
    <location>
        <begin position="149"/>
        <end position="191"/>
    </location>
</feature>